<dbReference type="KEGG" id="aoe:Clos_2724"/>
<dbReference type="AlphaFoldDB" id="A8MKC3"/>
<sequence length="121" mass="14165">MRLYRFLFVAVGIICVGIGMIGVVLPVLPTTPFLILASVCFVKGSDKFNIWFKNTKLYKNYAEDFVNHRAMTIKRKTQIMALSDFMLLFPLIRLDSFYMKGFIIVVALLKYWYFTFRIKTI</sequence>
<protein>
    <recommendedName>
        <fullName evidence="4">DUF454 domain-containing protein</fullName>
    </recommendedName>
</protein>
<keyword evidence="3" id="KW-1185">Reference proteome</keyword>
<name>A8MKC3_ALKOO</name>
<dbReference type="Pfam" id="PF04304">
    <property type="entry name" value="DUF454"/>
    <property type="match status" value="1"/>
</dbReference>
<feature type="transmembrane region" description="Helical" evidence="1">
    <location>
        <begin position="97"/>
        <end position="114"/>
    </location>
</feature>
<feature type="transmembrane region" description="Helical" evidence="1">
    <location>
        <begin position="7"/>
        <end position="28"/>
    </location>
</feature>
<dbReference type="eggNOG" id="COG2832">
    <property type="taxonomic scope" value="Bacteria"/>
</dbReference>
<dbReference type="STRING" id="350688.Clos_2724"/>
<evidence type="ECO:0000313" key="3">
    <source>
        <dbReference type="Proteomes" id="UP000000269"/>
    </source>
</evidence>
<evidence type="ECO:0000313" key="2">
    <source>
        <dbReference type="EMBL" id="ABW20255.1"/>
    </source>
</evidence>
<proteinExistence type="predicted"/>
<dbReference type="PIRSF" id="PIRSF016789">
    <property type="entry name" value="DUF454"/>
    <property type="match status" value="1"/>
</dbReference>
<evidence type="ECO:0000256" key="1">
    <source>
        <dbReference type="SAM" id="Phobius"/>
    </source>
</evidence>
<reference evidence="3" key="1">
    <citation type="submission" date="2007-10" db="EMBL/GenBank/DDBJ databases">
        <title>Complete genome of Alkaliphilus oremlandii OhILAs.</title>
        <authorList>
            <person name="Copeland A."/>
            <person name="Lucas S."/>
            <person name="Lapidus A."/>
            <person name="Barry K."/>
            <person name="Detter J.C."/>
            <person name="Glavina del Rio T."/>
            <person name="Hammon N."/>
            <person name="Israni S."/>
            <person name="Dalin E."/>
            <person name="Tice H."/>
            <person name="Pitluck S."/>
            <person name="Chain P."/>
            <person name="Malfatti S."/>
            <person name="Shin M."/>
            <person name="Vergez L."/>
            <person name="Schmutz J."/>
            <person name="Larimer F."/>
            <person name="Land M."/>
            <person name="Hauser L."/>
            <person name="Kyrpides N."/>
            <person name="Mikhailova N."/>
            <person name="Stolz J.F."/>
            <person name="Dawson A."/>
            <person name="Fisher E."/>
            <person name="Crable B."/>
            <person name="Perera E."/>
            <person name="Lisak J."/>
            <person name="Ranganathan M."/>
            <person name="Basu P."/>
            <person name="Richardson P."/>
        </authorList>
    </citation>
    <scope>NUCLEOTIDE SEQUENCE [LARGE SCALE GENOMIC DNA]</scope>
    <source>
        <strain evidence="3">OhILAs</strain>
    </source>
</reference>
<dbReference type="Proteomes" id="UP000000269">
    <property type="component" value="Chromosome"/>
</dbReference>
<organism evidence="2 3">
    <name type="scientific">Alkaliphilus oremlandii (strain OhILAs)</name>
    <name type="common">Clostridium oremlandii (strain OhILAs)</name>
    <dbReference type="NCBI Taxonomy" id="350688"/>
    <lineage>
        <taxon>Bacteria</taxon>
        <taxon>Bacillati</taxon>
        <taxon>Bacillota</taxon>
        <taxon>Clostridia</taxon>
        <taxon>Peptostreptococcales</taxon>
        <taxon>Natronincolaceae</taxon>
        <taxon>Alkaliphilus</taxon>
    </lineage>
</organism>
<dbReference type="GO" id="GO:0005886">
    <property type="term" value="C:plasma membrane"/>
    <property type="evidence" value="ECO:0007669"/>
    <property type="project" value="TreeGrafter"/>
</dbReference>
<keyword evidence="1" id="KW-1133">Transmembrane helix</keyword>
<accession>A8MKC3</accession>
<dbReference type="PANTHER" id="PTHR35813:SF1">
    <property type="entry name" value="INNER MEMBRANE PROTEIN YBAN"/>
    <property type="match status" value="1"/>
</dbReference>
<gene>
    <name evidence="2" type="ordered locus">Clos_2724</name>
</gene>
<dbReference type="RefSeq" id="WP_012160562.1">
    <property type="nucleotide sequence ID" value="NC_009922.1"/>
</dbReference>
<dbReference type="PANTHER" id="PTHR35813">
    <property type="entry name" value="INNER MEMBRANE PROTEIN YBAN"/>
    <property type="match status" value="1"/>
</dbReference>
<keyword evidence="1" id="KW-0812">Transmembrane</keyword>
<dbReference type="InterPro" id="IPR007401">
    <property type="entry name" value="DUF454"/>
</dbReference>
<dbReference type="HOGENOM" id="CLU_113299_3_0_9"/>
<dbReference type="OrthoDB" id="5690292at2"/>
<evidence type="ECO:0008006" key="4">
    <source>
        <dbReference type="Google" id="ProtNLM"/>
    </source>
</evidence>
<keyword evidence="1" id="KW-0472">Membrane</keyword>
<dbReference type="EMBL" id="CP000853">
    <property type="protein sequence ID" value="ABW20255.1"/>
    <property type="molecule type" value="Genomic_DNA"/>
</dbReference>